<dbReference type="InterPro" id="IPR015797">
    <property type="entry name" value="NUDIX_hydrolase-like_dom_sf"/>
</dbReference>
<evidence type="ECO:0000256" key="5">
    <source>
        <dbReference type="ARBA" id="ARBA00022723"/>
    </source>
</evidence>
<dbReference type="PROSITE" id="PS00893">
    <property type="entry name" value="NUDIX_BOX"/>
    <property type="match status" value="1"/>
</dbReference>
<feature type="binding site" evidence="17">
    <location>
        <position position="27"/>
    </location>
    <ligand>
        <name>8-oxo-dGTP</name>
        <dbReference type="ChEBI" id="CHEBI:77896"/>
    </ligand>
</feature>
<dbReference type="GO" id="GO:0044715">
    <property type="term" value="F:8-oxo-dGDP phosphatase activity"/>
    <property type="evidence" value="ECO:0007669"/>
    <property type="project" value="TreeGrafter"/>
</dbReference>
<dbReference type="GO" id="GO:0044716">
    <property type="term" value="F:8-oxo-GDP phosphatase activity"/>
    <property type="evidence" value="ECO:0007669"/>
    <property type="project" value="TreeGrafter"/>
</dbReference>
<proteinExistence type="inferred from homology"/>
<dbReference type="Gene3D" id="3.90.79.10">
    <property type="entry name" value="Nucleoside Triphosphate Pyrophosphohydrolase"/>
    <property type="match status" value="1"/>
</dbReference>
<keyword evidence="21" id="KW-1185">Reference proteome</keyword>
<evidence type="ECO:0000256" key="1">
    <source>
        <dbReference type="ARBA" id="ARBA00001946"/>
    </source>
</evidence>
<keyword evidence="8 18" id="KW-0460">Magnesium</keyword>
<evidence type="ECO:0000313" key="20">
    <source>
        <dbReference type="EMBL" id="AGH43038.1"/>
    </source>
</evidence>
<keyword evidence="4" id="KW-0235">DNA replication</keyword>
<dbReference type="OrthoDB" id="9810648at2"/>
<feature type="binding site" evidence="18">
    <location>
        <position position="56"/>
    </location>
    <ligand>
        <name>Mg(2+)</name>
        <dbReference type="ChEBI" id="CHEBI:18420"/>
    </ligand>
</feature>
<keyword evidence="3" id="KW-0515">Mutator protein</keyword>
<feature type="binding site" evidence="17">
    <location>
        <position position="22"/>
    </location>
    <ligand>
        <name>8-oxo-dGTP</name>
        <dbReference type="ChEBI" id="CHEBI:77896"/>
    </ligand>
</feature>
<dbReference type="GO" id="GO:0008413">
    <property type="term" value="F:8-oxo-7,8-dihydroguanosine triphosphate pyrophosphatase activity"/>
    <property type="evidence" value="ECO:0007669"/>
    <property type="project" value="InterPro"/>
</dbReference>
<gene>
    <name evidence="20" type="ORF">C427_0929</name>
</gene>
<dbReference type="Pfam" id="PF14815">
    <property type="entry name" value="NUDIX_4"/>
    <property type="match status" value="1"/>
</dbReference>
<dbReference type="EC" id="3.6.1.55" evidence="12"/>
<dbReference type="SUPFAM" id="SSF55811">
    <property type="entry name" value="Nudix"/>
    <property type="match status" value="1"/>
</dbReference>
<evidence type="ECO:0000256" key="10">
    <source>
        <dbReference type="ARBA" id="ARBA00035861"/>
    </source>
</evidence>
<evidence type="ECO:0000259" key="19">
    <source>
        <dbReference type="PROSITE" id="PS51462"/>
    </source>
</evidence>
<dbReference type="RefSeq" id="WP_007640799.1">
    <property type="nucleotide sequence ID" value="NC_020514.1"/>
</dbReference>
<evidence type="ECO:0000256" key="16">
    <source>
        <dbReference type="ARBA" id="ARBA00042798"/>
    </source>
</evidence>
<comment type="cofactor">
    <cofactor evidence="1 18">
        <name>Mg(2+)</name>
        <dbReference type="ChEBI" id="CHEBI:18420"/>
    </cofactor>
</comment>
<dbReference type="InterPro" id="IPR000086">
    <property type="entry name" value="NUDIX_hydrolase_dom"/>
</dbReference>
<comment type="catalytic activity">
    <reaction evidence="10">
        <text>8-oxo-dGTP + H2O = 8-oxo-dGMP + diphosphate + H(+)</text>
        <dbReference type="Rhea" id="RHEA:31575"/>
        <dbReference type="ChEBI" id="CHEBI:15377"/>
        <dbReference type="ChEBI" id="CHEBI:15378"/>
        <dbReference type="ChEBI" id="CHEBI:33019"/>
        <dbReference type="ChEBI" id="CHEBI:63224"/>
        <dbReference type="ChEBI" id="CHEBI:77896"/>
        <dbReference type="EC" id="3.6.1.55"/>
    </reaction>
</comment>
<keyword evidence="7" id="KW-0378">Hydrolase</keyword>
<dbReference type="GO" id="GO:0006260">
    <property type="term" value="P:DNA replication"/>
    <property type="evidence" value="ECO:0007669"/>
    <property type="project" value="UniProtKB-KW"/>
</dbReference>
<evidence type="ECO:0000313" key="21">
    <source>
        <dbReference type="Proteomes" id="UP000011864"/>
    </source>
</evidence>
<evidence type="ECO:0000256" key="7">
    <source>
        <dbReference type="ARBA" id="ARBA00022801"/>
    </source>
</evidence>
<feature type="binding site" evidence="17">
    <location>
        <begin position="33"/>
        <end position="36"/>
    </location>
    <ligand>
        <name>8-oxo-dGTP</name>
        <dbReference type="ChEBI" id="CHEBI:77896"/>
    </ligand>
</feature>
<organism evidence="20 21">
    <name type="scientific">Paraglaciecola psychrophila 170</name>
    <dbReference type="NCBI Taxonomy" id="1129794"/>
    <lineage>
        <taxon>Bacteria</taxon>
        <taxon>Pseudomonadati</taxon>
        <taxon>Pseudomonadota</taxon>
        <taxon>Gammaproteobacteria</taxon>
        <taxon>Alteromonadales</taxon>
        <taxon>Alteromonadaceae</taxon>
        <taxon>Paraglaciecola</taxon>
    </lineage>
</organism>
<keyword evidence="5 18" id="KW-0479">Metal-binding</keyword>
<name>K6ZT15_9ALTE</name>
<reference evidence="20 21" key="1">
    <citation type="journal article" date="2013" name="Genome Announc.">
        <title>Complete Genome Sequence of Glaciecola psychrophila Strain 170T.</title>
        <authorList>
            <person name="Yin J."/>
            <person name="Chen J."/>
            <person name="Liu G."/>
            <person name="Yu Y."/>
            <person name="Song L."/>
            <person name="Wang X."/>
            <person name="Qu X."/>
        </authorList>
    </citation>
    <scope>NUCLEOTIDE SEQUENCE [LARGE SCALE GENOMIC DNA]</scope>
    <source>
        <strain evidence="20 21">170</strain>
    </source>
</reference>
<dbReference type="AlphaFoldDB" id="K6ZT15"/>
<evidence type="ECO:0000256" key="15">
    <source>
        <dbReference type="ARBA" id="ARBA00041979"/>
    </source>
</evidence>
<dbReference type="FunFam" id="3.90.79.10:FF:000014">
    <property type="entry name" value="8-oxo-dGTP diphosphatase MutT"/>
    <property type="match status" value="1"/>
</dbReference>
<dbReference type="GO" id="GO:0006281">
    <property type="term" value="P:DNA repair"/>
    <property type="evidence" value="ECO:0007669"/>
    <property type="project" value="UniProtKB-KW"/>
</dbReference>
<comment type="similarity">
    <text evidence="2">Belongs to the Nudix hydrolase family.</text>
</comment>
<dbReference type="EMBL" id="CP003837">
    <property type="protein sequence ID" value="AGH43038.1"/>
    <property type="molecule type" value="Genomic_DNA"/>
</dbReference>
<evidence type="ECO:0000256" key="2">
    <source>
        <dbReference type="ARBA" id="ARBA00005582"/>
    </source>
</evidence>
<dbReference type="STRING" id="1129794.C427_0929"/>
<dbReference type="PATRIC" id="fig|1129794.4.peg.915"/>
<evidence type="ECO:0000256" key="12">
    <source>
        <dbReference type="ARBA" id="ARBA00038905"/>
    </source>
</evidence>
<dbReference type="CDD" id="cd03425">
    <property type="entry name" value="NUDIX_MutT_NudA_like"/>
    <property type="match status" value="1"/>
</dbReference>
<feature type="domain" description="Nudix hydrolase" evidence="19">
    <location>
        <begin position="1"/>
        <end position="130"/>
    </location>
</feature>
<dbReference type="NCBIfam" id="TIGR00586">
    <property type="entry name" value="mutt"/>
    <property type="match status" value="1"/>
</dbReference>
<dbReference type="PANTHER" id="PTHR47707">
    <property type="entry name" value="8-OXO-DGTP DIPHOSPHATASE"/>
    <property type="match status" value="1"/>
</dbReference>
<evidence type="ECO:0000256" key="4">
    <source>
        <dbReference type="ARBA" id="ARBA00022705"/>
    </source>
</evidence>
<dbReference type="KEGG" id="gps:C427_0929"/>
<evidence type="ECO:0000256" key="18">
    <source>
        <dbReference type="PIRSR" id="PIRSR603561-2"/>
    </source>
</evidence>
<dbReference type="PRINTS" id="PR00502">
    <property type="entry name" value="NUDIXFAMILY"/>
</dbReference>
<sequence>MKIVEVAVGVIKCDNKIYISKRANELHQGGKWEFPGGKREANESIEDALVRELSEEIGIQVTAQSPFMLIEHDYGDKKVRLDVRLVEGFEGKAHHQEGQQSLWVHISDLNKFTFPDANMPIINKLVGLLQATINKSEP</sequence>
<keyword evidence="9" id="KW-0234">DNA repair</keyword>
<comment type="catalytic activity">
    <reaction evidence="11">
        <text>8-oxo-GTP + H2O = 8-oxo-GMP + diphosphate + H(+)</text>
        <dbReference type="Rhea" id="RHEA:67616"/>
        <dbReference type="ChEBI" id="CHEBI:15377"/>
        <dbReference type="ChEBI" id="CHEBI:15378"/>
        <dbReference type="ChEBI" id="CHEBI:33019"/>
        <dbReference type="ChEBI" id="CHEBI:143553"/>
        <dbReference type="ChEBI" id="CHEBI:145694"/>
    </reaction>
</comment>
<dbReference type="GO" id="GO:0035539">
    <property type="term" value="F:8-oxo-7,8-dihydrodeoxyguanosine triphosphate pyrophosphatase activity"/>
    <property type="evidence" value="ECO:0007669"/>
    <property type="project" value="UniProtKB-EC"/>
</dbReference>
<dbReference type="HOGENOM" id="CLU_037162_19_2_6"/>
<evidence type="ECO:0000256" key="8">
    <source>
        <dbReference type="ARBA" id="ARBA00022842"/>
    </source>
</evidence>
<evidence type="ECO:0000256" key="13">
    <source>
        <dbReference type="ARBA" id="ARBA00040794"/>
    </source>
</evidence>
<feature type="binding site" evidence="18">
    <location>
        <position position="36"/>
    </location>
    <ligand>
        <name>Mg(2+)</name>
        <dbReference type="ChEBI" id="CHEBI:18420"/>
    </ligand>
</feature>
<evidence type="ECO:0000256" key="9">
    <source>
        <dbReference type="ARBA" id="ARBA00023204"/>
    </source>
</evidence>
<evidence type="ECO:0000256" key="14">
    <source>
        <dbReference type="ARBA" id="ARBA00041592"/>
    </source>
</evidence>
<dbReference type="GO" id="GO:0046872">
    <property type="term" value="F:metal ion binding"/>
    <property type="evidence" value="ECO:0007669"/>
    <property type="project" value="UniProtKB-KW"/>
</dbReference>
<keyword evidence="6" id="KW-0227">DNA damage</keyword>
<dbReference type="InterPro" id="IPR020476">
    <property type="entry name" value="Nudix_hydrolase"/>
</dbReference>
<evidence type="ECO:0000256" key="3">
    <source>
        <dbReference type="ARBA" id="ARBA00022457"/>
    </source>
</evidence>
<evidence type="ECO:0000256" key="17">
    <source>
        <dbReference type="PIRSR" id="PIRSR603561-1"/>
    </source>
</evidence>
<dbReference type="InterPro" id="IPR003561">
    <property type="entry name" value="Mutator_MutT"/>
</dbReference>
<dbReference type="PANTHER" id="PTHR47707:SF1">
    <property type="entry name" value="NUDIX HYDROLASE FAMILY PROTEIN"/>
    <property type="match status" value="1"/>
</dbReference>
<dbReference type="InterPro" id="IPR047127">
    <property type="entry name" value="MutT-like"/>
</dbReference>
<feature type="binding site" evidence="17">
    <location>
        <position position="118"/>
    </location>
    <ligand>
        <name>8-oxo-dGTP</name>
        <dbReference type="ChEBI" id="CHEBI:77896"/>
    </ligand>
</feature>
<dbReference type="eggNOG" id="COG0494">
    <property type="taxonomic scope" value="Bacteria"/>
</dbReference>
<accession>K6ZT15</accession>
<dbReference type="InterPro" id="IPR029119">
    <property type="entry name" value="MutY_C"/>
</dbReference>
<evidence type="ECO:0000256" key="6">
    <source>
        <dbReference type="ARBA" id="ARBA00022763"/>
    </source>
</evidence>
<protein>
    <recommendedName>
        <fullName evidence="13">8-oxo-dGTP diphosphatase</fullName>
        <ecNumber evidence="12">3.6.1.55</ecNumber>
    </recommendedName>
    <alternativeName>
        <fullName evidence="16">7,8-dihydro-8-oxoguanine-triphosphatase</fullName>
    </alternativeName>
    <alternativeName>
        <fullName evidence="15">Mutator protein MutT</fullName>
    </alternativeName>
    <alternativeName>
        <fullName evidence="14">dGTP pyrophosphohydrolase</fullName>
    </alternativeName>
</protein>
<evidence type="ECO:0000256" key="11">
    <source>
        <dbReference type="ARBA" id="ARBA00036904"/>
    </source>
</evidence>
<dbReference type="Proteomes" id="UP000011864">
    <property type="component" value="Chromosome"/>
</dbReference>
<dbReference type="PROSITE" id="PS51462">
    <property type="entry name" value="NUDIX"/>
    <property type="match status" value="1"/>
</dbReference>
<dbReference type="InterPro" id="IPR020084">
    <property type="entry name" value="NUDIX_hydrolase_CS"/>
</dbReference>